<organism evidence="1 2">
    <name type="scientific">Saxophila tyrrhenica</name>
    <dbReference type="NCBI Taxonomy" id="1690608"/>
    <lineage>
        <taxon>Eukaryota</taxon>
        <taxon>Fungi</taxon>
        <taxon>Dikarya</taxon>
        <taxon>Ascomycota</taxon>
        <taxon>Pezizomycotina</taxon>
        <taxon>Dothideomycetes</taxon>
        <taxon>Dothideomycetidae</taxon>
        <taxon>Mycosphaerellales</taxon>
        <taxon>Extremaceae</taxon>
        <taxon>Saxophila</taxon>
    </lineage>
</organism>
<comment type="caution">
    <text evidence="1">The sequence shown here is derived from an EMBL/GenBank/DDBJ whole genome shotgun (WGS) entry which is preliminary data.</text>
</comment>
<dbReference type="InterPro" id="IPR051604">
    <property type="entry name" value="Ergot_Alk_Oxidoreductase"/>
</dbReference>
<evidence type="ECO:0000313" key="2">
    <source>
        <dbReference type="Proteomes" id="UP001337655"/>
    </source>
</evidence>
<gene>
    <name evidence="1" type="ORF">LTR77_007600</name>
</gene>
<dbReference type="RefSeq" id="XP_064656679.1">
    <property type="nucleotide sequence ID" value="XM_064804837.1"/>
</dbReference>
<dbReference type="GeneID" id="89928936"/>
<accession>A0AAV9P2I6</accession>
<sequence>MATAIVFGPTGNIGSVAARAAQENGAKVWLAMRDTTKSIQGLSEEDEKKGGFQRVTADMTKPETLAEAVKKSGATRAYTYLTWGTSDHMKGSFQTLKDSGIEFLVFLSSSSVQGDPKAIPPSEFIPFFHAQAELSLDDVFGSNYVAIRPGRFASNLLWDKADINAGEVKQFGGDFKMDFITPTDMGRVSGAILAAGAAKDGQKKVYLYGPQITTGAGGIKTVAKVLGKDVKITEISAEEGRQQSISRGTPPPVADYLISKMEEGPSKEKELVEGDELYTTGVKNIELYTGKKPMSLEEWVGANKHLFAA</sequence>
<dbReference type="AlphaFoldDB" id="A0AAV9P2I6"/>
<reference evidence="1 2" key="1">
    <citation type="submission" date="2023-08" db="EMBL/GenBank/DDBJ databases">
        <title>Black Yeasts Isolated from many extreme environments.</title>
        <authorList>
            <person name="Coleine C."/>
            <person name="Stajich J.E."/>
            <person name="Selbmann L."/>
        </authorList>
    </citation>
    <scope>NUCLEOTIDE SEQUENCE [LARGE SCALE GENOMIC DNA]</scope>
    <source>
        <strain evidence="1 2">CCFEE 5935</strain>
    </source>
</reference>
<keyword evidence="2" id="KW-1185">Reference proteome</keyword>
<dbReference type="PANTHER" id="PTHR43162">
    <property type="match status" value="1"/>
</dbReference>
<name>A0AAV9P2I6_9PEZI</name>
<dbReference type="EMBL" id="JAVRRT010000012">
    <property type="protein sequence ID" value="KAK5166871.1"/>
    <property type="molecule type" value="Genomic_DNA"/>
</dbReference>
<evidence type="ECO:0008006" key="3">
    <source>
        <dbReference type="Google" id="ProtNLM"/>
    </source>
</evidence>
<dbReference type="Gene3D" id="3.40.50.720">
    <property type="entry name" value="NAD(P)-binding Rossmann-like Domain"/>
    <property type="match status" value="1"/>
</dbReference>
<protein>
    <recommendedName>
        <fullName evidence="3">NmrA-like domain-containing protein</fullName>
    </recommendedName>
</protein>
<proteinExistence type="predicted"/>
<evidence type="ECO:0000313" key="1">
    <source>
        <dbReference type="EMBL" id="KAK5166871.1"/>
    </source>
</evidence>
<dbReference type="InterPro" id="IPR036291">
    <property type="entry name" value="NAD(P)-bd_dom_sf"/>
</dbReference>
<dbReference type="Proteomes" id="UP001337655">
    <property type="component" value="Unassembled WGS sequence"/>
</dbReference>
<dbReference type="PANTHER" id="PTHR43162:SF1">
    <property type="entry name" value="PRESTALK A DIFFERENTIATION PROTEIN A"/>
    <property type="match status" value="1"/>
</dbReference>
<dbReference type="SUPFAM" id="SSF51735">
    <property type="entry name" value="NAD(P)-binding Rossmann-fold domains"/>
    <property type="match status" value="1"/>
</dbReference>